<gene>
    <name evidence="2" type="ORF">QO002_003274</name>
</gene>
<evidence type="ECO:0000313" key="3">
    <source>
        <dbReference type="Proteomes" id="UP001230207"/>
    </source>
</evidence>
<proteinExistence type="predicted"/>
<keyword evidence="2" id="KW-0645">Protease</keyword>
<accession>A0ABU0BS98</accession>
<evidence type="ECO:0000313" key="2">
    <source>
        <dbReference type="EMBL" id="MDQ0321136.1"/>
    </source>
</evidence>
<dbReference type="Gene3D" id="1.20.58.760">
    <property type="entry name" value="Peptidase M41"/>
    <property type="match status" value="1"/>
</dbReference>
<dbReference type="EMBL" id="JAUSVF010000001">
    <property type="protein sequence ID" value="MDQ0321136.1"/>
    <property type="molecule type" value="Genomic_DNA"/>
</dbReference>
<organism evidence="2 3">
    <name type="scientific">Pararhizobium capsulatum DSM 1112</name>
    <dbReference type="NCBI Taxonomy" id="1121113"/>
    <lineage>
        <taxon>Bacteria</taxon>
        <taxon>Pseudomonadati</taxon>
        <taxon>Pseudomonadota</taxon>
        <taxon>Alphaproteobacteria</taxon>
        <taxon>Hyphomicrobiales</taxon>
        <taxon>Rhizobiaceae</taxon>
        <taxon>Rhizobium/Agrobacterium group</taxon>
        <taxon>Pararhizobium</taxon>
    </lineage>
</organism>
<keyword evidence="1" id="KW-0175">Coiled coil</keyword>
<dbReference type="Proteomes" id="UP001230207">
    <property type="component" value="Unassembled WGS sequence"/>
</dbReference>
<feature type="coiled-coil region" evidence="1">
    <location>
        <begin position="37"/>
        <end position="64"/>
    </location>
</feature>
<evidence type="ECO:0000256" key="1">
    <source>
        <dbReference type="SAM" id="Coils"/>
    </source>
</evidence>
<dbReference type="GO" id="GO:0008233">
    <property type="term" value="F:peptidase activity"/>
    <property type="evidence" value="ECO:0007669"/>
    <property type="project" value="UniProtKB-KW"/>
</dbReference>
<comment type="caution">
    <text evidence="2">The sequence shown here is derived from an EMBL/GenBank/DDBJ whole genome shotgun (WGS) entry which is preliminary data.</text>
</comment>
<name>A0ABU0BS98_9HYPH</name>
<dbReference type="GO" id="GO:0006508">
    <property type="term" value="P:proteolysis"/>
    <property type="evidence" value="ECO:0007669"/>
    <property type="project" value="UniProtKB-KW"/>
</dbReference>
<dbReference type="SUPFAM" id="SSF140990">
    <property type="entry name" value="FtsH protease domain-like"/>
    <property type="match status" value="1"/>
</dbReference>
<keyword evidence="2" id="KW-0378">Hydrolase</keyword>
<reference evidence="2 3" key="1">
    <citation type="submission" date="2023-07" db="EMBL/GenBank/DDBJ databases">
        <title>Genomic Encyclopedia of Type Strains, Phase IV (KMG-IV): sequencing the most valuable type-strain genomes for metagenomic binning, comparative biology and taxonomic classification.</title>
        <authorList>
            <person name="Goeker M."/>
        </authorList>
    </citation>
    <scope>NUCLEOTIDE SEQUENCE [LARGE SCALE GENOMIC DNA]</scope>
    <source>
        <strain evidence="2 3">DSM 1112</strain>
    </source>
</reference>
<protein>
    <submittedName>
        <fullName evidence="2">ATP-dependent Zn protease</fullName>
    </submittedName>
</protein>
<keyword evidence="3" id="KW-1185">Reference proteome</keyword>
<sequence>MGHTLMVGGLTEAELAAMRTYHPELRREVHTVLEAELRRATSIIQAQRRALEELVNRLVEVKTMTGEEVVETIRRYRRTAVSLAKTQPRTGT</sequence>
<dbReference type="InterPro" id="IPR037219">
    <property type="entry name" value="Peptidase_M41-like"/>
</dbReference>